<dbReference type="AlphaFoldDB" id="A0A2X0S6U9"/>
<feature type="compositionally biased region" description="Polar residues" evidence="2">
    <location>
        <begin position="564"/>
        <end position="574"/>
    </location>
</feature>
<dbReference type="InterPro" id="IPR035979">
    <property type="entry name" value="RBD_domain_sf"/>
</dbReference>
<dbReference type="CDD" id="cd00590">
    <property type="entry name" value="RRM_SF"/>
    <property type="match status" value="1"/>
</dbReference>
<dbReference type="Gene3D" id="3.30.70.330">
    <property type="match status" value="1"/>
</dbReference>
<keyword evidence="5" id="KW-1185">Reference proteome</keyword>
<dbReference type="OMA" id="NRDPDYE"/>
<evidence type="ECO:0000259" key="3">
    <source>
        <dbReference type="PROSITE" id="PS50102"/>
    </source>
</evidence>
<dbReference type="InterPro" id="IPR012677">
    <property type="entry name" value="Nucleotide-bd_a/b_plait_sf"/>
</dbReference>
<dbReference type="InterPro" id="IPR053316">
    <property type="entry name" value="Epigenetic_reg_gene_expr"/>
</dbReference>
<feature type="compositionally biased region" description="Polar residues" evidence="2">
    <location>
        <begin position="518"/>
        <end position="529"/>
    </location>
</feature>
<feature type="compositionally biased region" description="Polar residues" evidence="2">
    <location>
        <begin position="593"/>
        <end position="602"/>
    </location>
</feature>
<feature type="region of interest" description="Disordered" evidence="2">
    <location>
        <begin position="120"/>
        <end position="172"/>
    </location>
</feature>
<sequence>MDFYFEWSAYDVISTFLVHSHHAILFTTCRSFLCVKGMSASENQTAEISNETDDRKGDRPWNIIRIRLPPRKKLPDASLTLSKKVPRINKTGSKEVPEMSTDSPGKNLIIAPVLGEASSHSPRMGLCNEGSSNTLSKTLSAKPESDTSGNKQPDEATYSTLSKNLKVDDKEQGSDANCYAAKQGPYEANNNILSTILPLPGKNLITSPVQGEASSHSPRMGLCNEGSRNTLSKTLSAESESDTSGHKHPDEATYSTLSKNLRVDDEEQASDANCYAVEQGPCEEANNNILSMILPLPVQELPENHIDNSPSKNDITPGMQNDEEHNNSPRRKLHYDTDNKEDEEGNSRSWNLTITAGKYEDVVEEAHHHIPTKKVENNAPSNSPTDPAKQISPHKRLPTSSSRNTPGMKLSASVCQAVEQNTNAANTEVTKEFQEFEEKFKRTVFLVNLDNLSHQATEVKSNPSRILSTTAMECEMFENANHTIPSKKLSDVARNKAPSNRSTDPAKKRTPRKKPRTSALQTTDTSQNAFGMKLPISDGQAVNQSKSAADLDSIKQYPEDNKLITDNQGKNLMTTPAHGEASSHSPRVGHCNGANSNTFSKTRSAESESDTSGNKLPDEANDNILSMNLRVTAEEQGSDPSSYAAKHGLCEEVNNISSMMLRLQLQELPKDHIGNSPSKSLTTTRKQGEEEHSNSPRKKLLYNTDNKVADEEGNNPSWNQTITAVKSKEVFEEANHPIPSKMLSGEAKNNGPSNRPTYRANKNAPHKSLCTSSVQATGTSGKTPGMKLSAYVDQAVEQSTSAANMEVIKEHQELEEKMKETVYLDNLSHKATEPKSNTSRTLSTTAIKSDVFENANHTIPTKKLSDVARNKAPSKRSTDPAKKITPRKKPRTSAVLATGTSQNTSVMKLSTSDGQAANQSKSTAELEAIKQYQEFEEKVKRTVYLDNLSHQATEAVIKTALSQFCSIRKVSFVVNYTIPYNIPQSALVEMETEKDAEVVVSMLHGFPFMISGIPRPVRAKHATAEMFNDRPRRPGSKLKFRWVGNRDPDYEILKKSKILSRRHEVENFALIEHELDEEKSLAEQQQENLNCNRKMLETMDSVILSGMTNYISKIYSVNWNDVF</sequence>
<reference evidence="4" key="2">
    <citation type="submission" date="2018-10" db="UniProtKB">
        <authorList>
            <consortium name="EnsemblPlants"/>
        </authorList>
    </citation>
    <scope>IDENTIFICATION</scope>
</reference>
<feature type="compositionally biased region" description="Basic and acidic residues" evidence="2">
    <location>
        <begin position="366"/>
        <end position="376"/>
    </location>
</feature>
<dbReference type="Gramene" id="TraesCS2D02G302300.2">
    <property type="protein sequence ID" value="TraesCS2D02G302300.2"/>
    <property type="gene ID" value="TraesCS2D02G302300"/>
</dbReference>
<dbReference type="PROSITE" id="PS50102">
    <property type="entry name" value="RRM"/>
    <property type="match status" value="1"/>
</dbReference>
<organism evidence="4">
    <name type="scientific">Triticum aestivum</name>
    <name type="common">Wheat</name>
    <dbReference type="NCBI Taxonomy" id="4565"/>
    <lineage>
        <taxon>Eukaryota</taxon>
        <taxon>Viridiplantae</taxon>
        <taxon>Streptophyta</taxon>
        <taxon>Embryophyta</taxon>
        <taxon>Tracheophyta</taxon>
        <taxon>Spermatophyta</taxon>
        <taxon>Magnoliopsida</taxon>
        <taxon>Liliopsida</taxon>
        <taxon>Poales</taxon>
        <taxon>Poaceae</taxon>
        <taxon>BOP clade</taxon>
        <taxon>Pooideae</taxon>
        <taxon>Triticodae</taxon>
        <taxon>Triticeae</taxon>
        <taxon>Triticinae</taxon>
        <taxon>Triticum</taxon>
    </lineage>
</organism>
<feature type="compositionally biased region" description="Polar residues" evidence="2">
    <location>
        <begin position="207"/>
        <end position="217"/>
    </location>
</feature>
<proteinExistence type="predicted"/>
<reference evidence="4" key="1">
    <citation type="submission" date="2018-08" db="EMBL/GenBank/DDBJ databases">
        <authorList>
            <person name="Rossello M."/>
        </authorList>
    </citation>
    <scope>NUCLEOTIDE SEQUENCE [LARGE SCALE GENOMIC DNA]</scope>
    <source>
        <strain evidence="4">cv. Chinese Spring</strain>
    </source>
</reference>
<feature type="region of interest" description="Disordered" evidence="2">
    <location>
        <begin position="207"/>
        <end position="255"/>
    </location>
</feature>
<feature type="region of interest" description="Disordered" evidence="2">
    <location>
        <begin position="366"/>
        <end position="411"/>
    </location>
</feature>
<feature type="domain" description="RRM" evidence="3">
    <location>
        <begin position="941"/>
        <end position="1024"/>
    </location>
</feature>
<dbReference type="Gramene" id="TraesPARA_EIv1.0_0701210.2">
    <property type="protein sequence ID" value="TraesPARA_EIv1.0_0701210.2.CDS"/>
    <property type="gene ID" value="TraesPARA_EIv1.0_0701210"/>
</dbReference>
<feature type="region of interest" description="Disordered" evidence="2">
    <location>
        <begin position="302"/>
        <end position="349"/>
    </location>
</feature>
<dbReference type="EnsemblPlants" id="TraesCS2D02G302300.2">
    <property type="protein sequence ID" value="TraesCS2D02G302300.2"/>
    <property type="gene ID" value="TraesCS2D02G302300"/>
</dbReference>
<dbReference type="SMR" id="A0A2X0S6U9"/>
<dbReference type="PaxDb" id="4565-Traes_2DL_10C74B50E.2"/>
<dbReference type="Gramene" id="TraesRN2D0100741800.1">
    <property type="protein sequence ID" value="TraesRN2D0100741800.1"/>
    <property type="gene ID" value="TraesRN2D0100741800"/>
</dbReference>
<feature type="compositionally biased region" description="Polar residues" evidence="2">
    <location>
        <begin position="129"/>
        <end position="139"/>
    </location>
</feature>
<feature type="region of interest" description="Disordered" evidence="2">
    <location>
        <begin position="564"/>
        <end position="621"/>
    </location>
</feature>
<dbReference type="InterPro" id="IPR000504">
    <property type="entry name" value="RRM_dom"/>
</dbReference>
<dbReference type="OrthoDB" id="1913496at2759"/>
<dbReference type="Proteomes" id="UP000019116">
    <property type="component" value="Chromosome 2D"/>
</dbReference>
<dbReference type="SUPFAM" id="SSF54928">
    <property type="entry name" value="RNA-binding domain, RBD"/>
    <property type="match status" value="1"/>
</dbReference>
<feature type="region of interest" description="Disordered" evidence="2">
    <location>
        <begin position="760"/>
        <end position="781"/>
    </location>
</feature>
<accession>A0A2X0S6U9</accession>
<feature type="region of interest" description="Disordered" evidence="2">
    <location>
        <begin position="860"/>
        <end position="894"/>
    </location>
</feature>
<evidence type="ECO:0000256" key="1">
    <source>
        <dbReference type="PROSITE-ProRule" id="PRU00176"/>
    </source>
</evidence>
<feature type="region of interest" description="Disordered" evidence="2">
    <location>
        <begin position="669"/>
        <end position="701"/>
    </location>
</feature>
<name>A0A2X0S6U9_WHEAT</name>
<dbReference type="PANTHER" id="PTHR36309">
    <property type="entry name" value="RNA-BINDING (RRM/RBD/RNP MOTIFS) FAMILY PROTEIN"/>
    <property type="match status" value="1"/>
</dbReference>
<keyword evidence="1" id="KW-0694">RNA-binding</keyword>
<feature type="region of interest" description="Disordered" evidence="2">
    <location>
        <begin position="485"/>
        <end position="531"/>
    </location>
</feature>
<dbReference type="GO" id="GO:0003723">
    <property type="term" value="F:RNA binding"/>
    <property type="evidence" value="ECO:0007669"/>
    <property type="project" value="UniProtKB-UniRule"/>
</dbReference>
<dbReference type="PANTHER" id="PTHR36309:SF1">
    <property type="entry name" value="RNA-BINDING (RRM_RBD_RNP MOTIFS) FAMILY PROTEIN"/>
    <property type="match status" value="1"/>
</dbReference>
<feature type="compositionally biased region" description="Polar residues" evidence="2">
    <location>
        <begin position="226"/>
        <end position="238"/>
    </location>
</feature>
<evidence type="ECO:0000256" key="2">
    <source>
        <dbReference type="SAM" id="MobiDB-lite"/>
    </source>
</evidence>
<feature type="compositionally biased region" description="Polar residues" evidence="2">
    <location>
        <begin position="675"/>
        <end position="685"/>
    </location>
</feature>
<feature type="region of interest" description="Disordered" evidence="2">
    <location>
        <begin position="75"/>
        <end position="106"/>
    </location>
</feature>
<dbReference type="ExpressionAtlas" id="A0A2X0S6U9">
    <property type="expression patterns" value="baseline"/>
</dbReference>
<feature type="compositionally biased region" description="Polar residues" evidence="2">
    <location>
        <begin position="146"/>
        <end position="163"/>
    </location>
</feature>
<protein>
    <recommendedName>
        <fullName evidence="3">RRM domain-containing protein</fullName>
    </recommendedName>
</protein>
<evidence type="ECO:0000313" key="4">
    <source>
        <dbReference type="EnsemblPlants" id="TraesCS2D02G302300.2"/>
    </source>
</evidence>
<feature type="compositionally biased region" description="Polar residues" evidence="2">
    <location>
        <begin position="769"/>
        <end position="781"/>
    </location>
</feature>
<evidence type="ECO:0000313" key="5">
    <source>
        <dbReference type="Proteomes" id="UP000019116"/>
    </source>
</evidence>